<dbReference type="RefSeq" id="WP_141107367.1">
    <property type="nucleotide sequence ID" value="NZ_FZOK01000003.1"/>
</dbReference>
<dbReference type="OrthoDB" id="839059at2"/>
<evidence type="ECO:0000313" key="1">
    <source>
        <dbReference type="EMBL" id="SNS10407.1"/>
    </source>
</evidence>
<proteinExistence type="predicted"/>
<dbReference type="AlphaFoldDB" id="A0A239BQV8"/>
<evidence type="ECO:0000313" key="2">
    <source>
        <dbReference type="Proteomes" id="UP000198480"/>
    </source>
</evidence>
<keyword evidence="2" id="KW-1185">Reference proteome</keyword>
<name>A0A239BQV8_9BACT</name>
<sequence>MTFAALRSFSVFFAVFILLLSCSKKEDLDPDLETDNQSENDRIILESFTHGEFFSQMKSFEDVDCEAYCIIDSPESWVMKESNHRFNAQFSIDLKIYNTPTDIIYAFHIKAGNNSRPVIGTINGQAVNAPTYELKIPKETDWSTCELIENQFTVTRGAGNPLVINASYHLFEKCK</sequence>
<dbReference type="PROSITE" id="PS51257">
    <property type="entry name" value="PROKAR_LIPOPROTEIN"/>
    <property type="match status" value="1"/>
</dbReference>
<reference evidence="2" key="1">
    <citation type="submission" date="2017-06" db="EMBL/GenBank/DDBJ databases">
        <authorList>
            <person name="Varghese N."/>
            <person name="Submissions S."/>
        </authorList>
    </citation>
    <scope>NUCLEOTIDE SEQUENCE [LARGE SCALE GENOMIC DNA]</scope>
    <source>
        <strain evidence="2">5C</strain>
    </source>
</reference>
<dbReference type="EMBL" id="FZOK01000003">
    <property type="protein sequence ID" value="SNS10407.1"/>
    <property type="molecule type" value="Genomic_DNA"/>
</dbReference>
<gene>
    <name evidence="1" type="ORF">SAMN06295967_103188</name>
</gene>
<organism evidence="1 2">
    <name type="scientific">Belliella buryatensis</name>
    <dbReference type="NCBI Taxonomy" id="1500549"/>
    <lineage>
        <taxon>Bacteria</taxon>
        <taxon>Pseudomonadati</taxon>
        <taxon>Bacteroidota</taxon>
        <taxon>Cytophagia</taxon>
        <taxon>Cytophagales</taxon>
        <taxon>Cyclobacteriaceae</taxon>
        <taxon>Belliella</taxon>
    </lineage>
</organism>
<accession>A0A239BQV8</accession>
<protein>
    <submittedName>
        <fullName evidence="1">Uncharacterized protein</fullName>
    </submittedName>
</protein>
<dbReference type="Proteomes" id="UP000198480">
    <property type="component" value="Unassembled WGS sequence"/>
</dbReference>